<proteinExistence type="predicted"/>
<dbReference type="EMBL" id="BARS01034965">
    <property type="protein sequence ID" value="GAG27376.1"/>
    <property type="molecule type" value="Genomic_DNA"/>
</dbReference>
<name>X0XR79_9ZZZZ</name>
<feature type="non-terminal residue" evidence="1">
    <location>
        <position position="1"/>
    </location>
</feature>
<dbReference type="AlphaFoldDB" id="X0XR79"/>
<sequence length="32" mass="3692">GQAPLYRDFPTFARCDRCGKVGYKNRKGVFIK</sequence>
<evidence type="ECO:0000313" key="1">
    <source>
        <dbReference type="EMBL" id="GAG27376.1"/>
    </source>
</evidence>
<organism evidence="1">
    <name type="scientific">marine sediment metagenome</name>
    <dbReference type="NCBI Taxonomy" id="412755"/>
    <lineage>
        <taxon>unclassified sequences</taxon>
        <taxon>metagenomes</taxon>
        <taxon>ecological metagenomes</taxon>
    </lineage>
</organism>
<accession>X0XR79</accession>
<gene>
    <name evidence="1" type="ORF">S01H1_53943</name>
</gene>
<comment type="caution">
    <text evidence="1">The sequence shown here is derived from an EMBL/GenBank/DDBJ whole genome shotgun (WGS) entry which is preliminary data.</text>
</comment>
<reference evidence="1" key="1">
    <citation type="journal article" date="2014" name="Front. Microbiol.">
        <title>High frequency of phylogenetically diverse reductive dehalogenase-homologous genes in deep subseafloor sedimentary metagenomes.</title>
        <authorList>
            <person name="Kawai M."/>
            <person name="Futagami T."/>
            <person name="Toyoda A."/>
            <person name="Takaki Y."/>
            <person name="Nishi S."/>
            <person name="Hori S."/>
            <person name="Arai W."/>
            <person name="Tsubouchi T."/>
            <person name="Morono Y."/>
            <person name="Uchiyama I."/>
            <person name="Ito T."/>
            <person name="Fujiyama A."/>
            <person name="Inagaki F."/>
            <person name="Takami H."/>
        </authorList>
    </citation>
    <scope>NUCLEOTIDE SEQUENCE</scope>
    <source>
        <strain evidence="1">Expedition CK06-06</strain>
    </source>
</reference>
<protein>
    <submittedName>
        <fullName evidence="1">Uncharacterized protein</fullName>
    </submittedName>
</protein>